<proteinExistence type="predicted"/>
<dbReference type="InterPro" id="IPR033932">
    <property type="entry name" value="YtcJ-like"/>
</dbReference>
<dbReference type="PANTHER" id="PTHR22642:SF2">
    <property type="entry name" value="PROTEIN LONG AFTER FAR-RED 3"/>
    <property type="match status" value="1"/>
</dbReference>
<dbReference type="Proteomes" id="UP001597094">
    <property type="component" value="Unassembled WGS sequence"/>
</dbReference>
<protein>
    <submittedName>
        <fullName evidence="3">Amidohydrolase</fullName>
        <ecNumber evidence="3">3.5.-.-</ecNumber>
    </submittedName>
</protein>
<feature type="domain" description="Amidohydrolase 3" evidence="2">
    <location>
        <begin position="74"/>
        <end position="547"/>
    </location>
</feature>
<evidence type="ECO:0000256" key="1">
    <source>
        <dbReference type="SAM" id="SignalP"/>
    </source>
</evidence>
<keyword evidence="1" id="KW-0732">Signal</keyword>
<dbReference type="SUPFAM" id="SSF51338">
    <property type="entry name" value="Composite domain of metallo-dependent hydrolases"/>
    <property type="match status" value="1"/>
</dbReference>
<feature type="chain" id="PRO_5046636476" evidence="1">
    <location>
        <begin position="28"/>
        <end position="549"/>
    </location>
</feature>
<feature type="signal peptide" evidence="1">
    <location>
        <begin position="1"/>
        <end position="27"/>
    </location>
</feature>
<dbReference type="EMBL" id="JBHTLD010000025">
    <property type="protein sequence ID" value="MFD1185494.1"/>
    <property type="molecule type" value="Genomic_DNA"/>
</dbReference>
<dbReference type="InterPro" id="IPR013108">
    <property type="entry name" value="Amidohydro_3"/>
</dbReference>
<evidence type="ECO:0000313" key="4">
    <source>
        <dbReference type="Proteomes" id="UP001597094"/>
    </source>
</evidence>
<keyword evidence="3" id="KW-0378">Hydrolase</keyword>
<name>A0ABW3SKV1_9BACT</name>
<dbReference type="InterPro" id="IPR032466">
    <property type="entry name" value="Metal_Hydrolase"/>
</dbReference>
<comment type="caution">
    <text evidence="3">The sequence shown here is derived from an EMBL/GenBank/DDBJ whole genome shotgun (WGS) entry which is preliminary data.</text>
</comment>
<accession>A0ABW3SKV1</accession>
<evidence type="ECO:0000313" key="3">
    <source>
        <dbReference type="EMBL" id="MFD1185494.1"/>
    </source>
</evidence>
<dbReference type="EC" id="3.5.-.-" evidence="3"/>
<dbReference type="Pfam" id="PF07969">
    <property type="entry name" value="Amidohydro_3"/>
    <property type="match status" value="1"/>
</dbReference>
<dbReference type="InterPro" id="IPR011059">
    <property type="entry name" value="Metal-dep_hydrolase_composite"/>
</dbReference>
<gene>
    <name evidence="3" type="ORF">ACFQ2O_04675</name>
</gene>
<dbReference type="Gene3D" id="3.20.20.140">
    <property type="entry name" value="Metal-dependent hydrolases"/>
    <property type="match status" value="1"/>
</dbReference>
<reference evidence="4" key="1">
    <citation type="journal article" date="2019" name="Int. J. Syst. Evol. Microbiol.">
        <title>The Global Catalogue of Microorganisms (GCM) 10K type strain sequencing project: providing services to taxonomists for standard genome sequencing and annotation.</title>
        <authorList>
            <consortium name="The Broad Institute Genomics Platform"/>
            <consortium name="The Broad Institute Genome Sequencing Center for Infectious Disease"/>
            <person name="Wu L."/>
            <person name="Ma J."/>
        </authorList>
    </citation>
    <scope>NUCLEOTIDE SEQUENCE [LARGE SCALE GENOMIC DNA]</scope>
    <source>
        <strain evidence="4">JCM 31319</strain>
    </source>
</reference>
<keyword evidence="4" id="KW-1185">Reference proteome</keyword>
<sequence>MTNTLRTLAAALLLGGMLFTGCTSTQPADLIVYNGTVYTVNDNFDTAEAFAVKDGKIIALGTSDEIRGKYKATEELNAEGKAIYPGLIDAHSHFYRYGLALQSADLVDTNSFSEVVRKVTQQREQYPNTEWVTGGGWDQNDWDVKEFPTKDTLDQLFPATPVIITRIDGHAALANQKALDLAGLTANTKMVGGLVEVKDGKMTGILIDNAVDRVMAKIPDASETEKRQALQNAEANVFAVGITSLDDAGLDKSTIDLIDEMHKKDDLKIRVYAMLNPTNENKDYYYKNGPYKTDRLNVRSFKVYADGALGSRGANLIKPYHDRAGHYGFLLASEQEFRDIAKELNEHGFQMNTHAIGDSANRLLLDIYGSVLGGKNDKRWRIEHSQIVNPADMDKFGKYSIIPSVQPTHATSDMYWAGDRLGEERTKHAYPFKELMQQNGYIPLGSDFPVESINPFYTFHAAVARQDAKNYPEGGFQMENALSREDALRGITIWAAKSNFEEGEKGSIEAGKFADFILVDRDLMTVEPSEMRATQVLSTYVNGKLVYKK</sequence>
<dbReference type="PANTHER" id="PTHR22642">
    <property type="entry name" value="IMIDAZOLONEPROPIONASE"/>
    <property type="match status" value="1"/>
</dbReference>
<dbReference type="SUPFAM" id="SSF51556">
    <property type="entry name" value="Metallo-dependent hydrolases"/>
    <property type="match status" value="1"/>
</dbReference>
<dbReference type="GO" id="GO:0016787">
    <property type="term" value="F:hydrolase activity"/>
    <property type="evidence" value="ECO:0007669"/>
    <property type="project" value="UniProtKB-KW"/>
</dbReference>
<dbReference type="Gene3D" id="3.10.310.70">
    <property type="match status" value="1"/>
</dbReference>
<dbReference type="CDD" id="cd01300">
    <property type="entry name" value="YtcJ_like"/>
    <property type="match status" value="1"/>
</dbReference>
<dbReference type="PROSITE" id="PS51257">
    <property type="entry name" value="PROKAR_LIPOPROTEIN"/>
    <property type="match status" value="1"/>
</dbReference>
<dbReference type="Gene3D" id="2.30.40.10">
    <property type="entry name" value="Urease, subunit C, domain 1"/>
    <property type="match status" value="1"/>
</dbReference>
<evidence type="ECO:0000259" key="2">
    <source>
        <dbReference type="Pfam" id="PF07969"/>
    </source>
</evidence>
<organism evidence="3 4">
    <name type="scientific">Pontibacter rugosus</name>
    <dbReference type="NCBI Taxonomy" id="1745966"/>
    <lineage>
        <taxon>Bacteria</taxon>
        <taxon>Pseudomonadati</taxon>
        <taxon>Bacteroidota</taxon>
        <taxon>Cytophagia</taxon>
        <taxon>Cytophagales</taxon>
        <taxon>Hymenobacteraceae</taxon>
        <taxon>Pontibacter</taxon>
    </lineage>
</organism>
<dbReference type="RefSeq" id="WP_377523248.1">
    <property type="nucleotide sequence ID" value="NZ_JBHTLD010000025.1"/>
</dbReference>